<evidence type="ECO:0000259" key="1">
    <source>
        <dbReference type="PROSITE" id="PS50076"/>
    </source>
</evidence>
<dbReference type="Pfam" id="PF00226">
    <property type="entry name" value="DnaJ"/>
    <property type="match status" value="1"/>
</dbReference>
<dbReference type="GO" id="GO:0051082">
    <property type="term" value="F:unfolded protein binding"/>
    <property type="evidence" value="ECO:0007669"/>
    <property type="project" value="InterPro"/>
</dbReference>
<evidence type="ECO:0000313" key="2">
    <source>
        <dbReference type="EMBL" id="QHU03294.1"/>
    </source>
</evidence>
<dbReference type="PANTHER" id="PTHR45168:SF3">
    <property type="entry name" value="DNAJ HEAT SHOCK PROTEIN FAMILY (HSP40) MEMBER B2"/>
    <property type="match status" value="1"/>
</dbReference>
<dbReference type="GO" id="GO:0030544">
    <property type="term" value="F:Hsp70 protein binding"/>
    <property type="evidence" value="ECO:0007669"/>
    <property type="project" value="InterPro"/>
</dbReference>
<dbReference type="SUPFAM" id="SSF46565">
    <property type="entry name" value="Chaperone J-domain"/>
    <property type="match status" value="1"/>
</dbReference>
<name>A0A6C0JI44_9ZZZZ</name>
<protein>
    <recommendedName>
        <fullName evidence="1">J domain-containing protein</fullName>
    </recommendedName>
</protein>
<dbReference type="InterPro" id="IPR036869">
    <property type="entry name" value="J_dom_sf"/>
</dbReference>
<reference evidence="2" key="1">
    <citation type="journal article" date="2020" name="Nature">
        <title>Giant virus diversity and host interactions through global metagenomics.</title>
        <authorList>
            <person name="Schulz F."/>
            <person name="Roux S."/>
            <person name="Paez-Espino D."/>
            <person name="Jungbluth S."/>
            <person name="Walsh D.A."/>
            <person name="Denef V.J."/>
            <person name="McMahon K.D."/>
            <person name="Konstantinidis K.T."/>
            <person name="Eloe-Fadrosh E.A."/>
            <person name="Kyrpides N.C."/>
            <person name="Woyke T."/>
        </authorList>
    </citation>
    <scope>NUCLEOTIDE SEQUENCE</scope>
    <source>
        <strain evidence="2">GVMAG-M-3300026093-6</strain>
    </source>
</reference>
<sequence length="330" mass="39128">MNYYDILNISRDSDQLTIKKAYRKLALKWHPDKNPDNKELAEKKFKDISEAYQILSDSTKKNKYDLYGETPDKFKSPEELFSQLFSDLDPVIGNFLTNTLSKITKSFMEDSNKGIWDVVNEINKEEIIEGGSNVVKDYFIKRMNKNSEKKHKHKIFCLKLKIEDIDFENDIDIDIEFARKYSHIQLEISSDSINKNYLLDIEYIEHTITFSDSKYTFFLIDKFPPKYIRYNNYNLVLEYDVNIYNYNQGFRFYYPYTSKDYIECNIIIFNKSNIVKIPNKGLLNIKTDKLGDLFIIFNPVCDEHSIKEDSINNDLETYYSLDPLLLLKNI</sequence>
<dbReference type="SMART" id="SM00271">
    <property type="entry name" value="DnaJ"/>
    <property type="match status" value="1"/>
</dbReference>
<dbReference type="EMBL" id="MN740374">
    <property type="protein sequence ID" value="QHU03294.1"/>
    <property type="molecule type" value="Genomic_DNA"/>
</dbReference>
<dbReference type="Gene3D" id="1.10.287.110">
    <property type="entry name" value="DnaJ domain"/>
    <property type="match status" value="1"/>
</dbReference>
<dbReference type="PRINTS" id="PR00625">
    <property type="entry name" value="JDOMAIN"/>
</dbReference>
<organism evidence="2">
    <name type="scientific">viral metagenome</name>
    <dbReference type="NCBI Taxonomy" id="1070528"/>
    <lineage>
        <taxon>unclassified sequences</taxon>
        <taxon>metagenomes</taxon>
        <taxon>organismal metagenomes</taxon>
    </lineage>
</organism>
<dbReference type="InterPro" id="IPR043183">
    <property type="entry name" value="DNJB2/6-like"/>
</dbReference>
<dbReference type="PROSITE" id="PS50076">
    <property type="entry name" value="DNAJ_2"/>
    <property type="match status" value="1"/>
</dbReference>
<feature type="domain" description="J" evidence="1">
    <location>
        <begin position="2"/>
        <end position="68"/>
    </location>
</feature>
<dbReference type="PANTHER" id="PTHR45168">
    <property type="entry name" value="DNAJ HOMOLOG SUBFAMILY B MEMBER 2"/>
    <property type="match status" value="1"/>
</dbReference>
<dbReference type="CDD" id="cd06257">
    <property type="entry name" value="DnaJ"/>
    <property type="match status" value="1"/>
</dbReference>
<accession>A0A6C0JI44</accession>
<dbReference type="AlphaFoldDB" id="A0A6C0JI44"/>
<dbReference type="PROSITE" id="PS00636">
    <property type="entry name" value="DNAJ_1"/>
    <property type="match status" value="1"/>
</dbReference>
<dbReference type="InterPro" id="IPR001623">
    <property type="entry name" value="DnaJ_domain"/>
</dbReference>
<dbReference type="InterPro" id="IPR018253">
    <property type="entry name" value="DnaJ_domain_CS"/>
</dbReference>
<proteinExistence type="predicted"/>